<accession>A0AAX4HQT3</accession>
<evidence type="ECO:0000313" key="2">
    <source>
        <dbReference type="EMBL" id="WPU65517.1"/>
    </source>
</evidence>
<organism evidence="2 3">
    <name type="scientific">Peredibacter starrii</name>
    <dbReference type="NCBI Taxonomy" id="28202"/>
    <lineage>
        <taxon>Bacteria</taxon>
        <taxon>Pseudomonadati</taxon>
        <taxon>Bdellovibrionota</taxon>
        <taxon>Bacteriovoracia</taxon>
        <taxon>Bacteriovoracales</taxon>
        <taxon>Bacteriovoracaceae</taxon>
        <taxon>Peredibacter</taxon>
    </lineage>
</organism>
<evidence type="ECO:0000313" key="3">
    <source>
        <dbReference type="Proteomes" id="UP001324634"/>
    </source>
</evidence>
<evidence type="ECO:0008006" key="4">
    <source>
        <dbReference type="Google" id="ProtNLM"/>
    </source>
</evidence>
<sequence>MKALLCLLFVTSTAFAQDAATYLKNFDAKVYSLKTKGVKDFVVDIESTKLTKQMNDQQVFGKVKEVVFRTYWTANPERLAIEVEGLPDGFKEIKEELKLSLLGMMDNLIPPTMAQRFNGYKFANGNKAKEFIAQDTTGVAPIPSFVLKFDQEDKLVEVVGQKPIGTLNIAPVYAKESFSDGRYVLKQQTTTSTEGSQTVTIKKVLEYGQSQGIGVLTGVEVTTEQKGQNGKAVSATDELTFKNYKINAGEALKFFLGEGTKEIKKK</sequence>
<evidence type="ECO:0000256" key="1">
    <source>
        <dbReference type="SAM" id="SignalP"/>
    </source>
</evidence>
<dbReference type="RefSeq" id="WP_321396139.1">
    <property type="nucleotide sequence ID" value="NZ_CP139487.1"/>
</dbReference>
<dbReference type="KEGG" id="psti:SOO65_02030"/>
<proteinExistence type="predicted"/>
<feature type="chain" id="PRO_5043802804" description="GLPGLI family protein" evidence="1">
    <location>
        <begin position="17"/>
        <end position="266"/>
    </location>
</feature>
<keyword evidence="1" id="KW-0732">Signal</keyword>
<keyword evidence="3" id="KW-1185">Reference proteome</keyword>
<protein>
    <recommendedName>
        <fullName evidence="4">GLPGLI family protein</fullName>
    </recommendedName>
</protein>
<reference evidence="2 3" key="1">
    <citation type="submission" date="2023-11" db="EMBL/GenBank/DDBJ databases">
        <title>Peredibacter starrii A3.12.</title>
        <authorList>
            <person name="Mitchell R.J."/>
        </authorList>
    </citation>
    <scope>NUCLEOTIDE SEQUENCE [LARGE SCALE GENOMIC DNA]</scope>
    <source>
        <strain evidence="2 3">A3.12</strain>
    </source>
</reference>
<dbReference type="AlphaFoldDB" id="A0AAX4HQT3"/>
<gene>
    <name evidence="2" type="ORF">SOO65_02030</name>
</gene>
<dbReference type="EMBL" id="CP139487">
    <property type="protein sequence ID" value="WPU65517.1"/>
    <property type="molecule type" value="Genomic_DNA"/>
</dbReference>
<name>A0AAX4HQT3_9BACT</name>
<dbReference type="Proteomes" id="UP001324634">
    <property type="component" value="Chromosome"/>
</dbReference>
<feature type="signal peptide" evidence="1">
    <location>
        <begin position="1"/>
        <end position="16"/>
    </location>
</feature>